<gene>
    <name evidence="2" type="ORF">HH1059_11910</name>
</gene>
<proteinExistence type="predicted"/>
<name>A0A0X8X997_HALHR</name>
<evidence type="ECO:0000313" key="2">
    <source>
        <dbReference type="EMBL" id="BAU57885.1"/>
    </source>
</evidence>
<sequence length="212" mass="23117">MRRGTYFFLAPTLALVLFSGGEIGKRDNSSITQGNLSAGSVLASLAPSFNAAEARRGIFRPRGGSPRGPRRDQQPQRGQDQQRDMAPRGAAAAAAAPMITSPGLLLGGLGGLAAGYMLFSQAHGQPPVNIEQMIVHGYLDPRDIPGRPSHWLVEEGELVRKNITAEALPEHSELAEYIQPMDKREDGEMLYELRIAFEDLARLKEEGELERD</sequence>
<feature type="region of interest" description="Disordered" evidence="1">
    <location>
        <begin position="55"/>
        <end position="93"/>
    </location>
</feature>
<dbReference type="RefSeq" id="WP_162549391.1">
    <property type="nucleotide sequence ID" value="NZ_AP017372.2"/>
</dbReference>
<reference evidence="2" key="1">
    <citation type="submission" date="2016-02" db="EMBL/GenBank/DDBJ databases">
        <title>Halorhodospira halochloris DSM-1059 complete genome, version 2.</title>
        <authorList>
            <person name="Tsukatani Y."/>
        </authorList>
    </citation>
    <scope>NUCLEOTIDE SEQUENCE</scope>
    <source>
        <strain evidence="2">DSM 1059</strain>
    </source>
</reference>
<dbReference type="Proteomes" id="UP000218890">
    <property type="component" value="Chromosome"/>
</dbReference>
<dbReference type="AlphaFoldDB" id="A0A0X8X997"/>
<dbReference type="EMBL" id="AP017372">
    <property type="protein sequence ID" value="BAU57885.1"/>
    <property type="molecule type" value="Genomic_DNA"/>
</dbReference>
<evidence type="ECO:0000256" key="1">
    <source>
        <dbReference type="SAM" id="MobiDB-lite"/>
    </source>
</evidence>
<accession>A0A0X8X997</accession>
<keyword evidence="3" id="KW-1185">Reference proteome</keyword>
<feature type="compositionally biased region" description="Basic and acidic residues" evidence="1">
    <location>
        <begin position="69"/>
        <end position="86"/>
    </location>
</feature>
<dbReference type="KEGG" id="hhk:HH1059_11910"/>
<evidence type="ECO:0000313" key="3">
    <source>
        <dbReference type="Proteomes" id="UP000218890"/>
    </source>
</evidence>
<protein>
    <submittedName>
        <fullName evidence="2">Uncharacterized protein</fullName>
    </submittedName>
</protein>
<organism evidence="2 3">
    <name type="scientific">Halorhodospira halochloris</name>
    <name type="common">Ectothiorhodospira halochloris</name>
    <dbReference type="NCBI Taxonomy" id="1052"/>
    <lineage>
        <taxon>Bacteria</taxon>
        <taxon>Pseudomonadati</taxon>
        <taxon>Pseudomonadota</taxon>
        <taxon>Gammaproteobacteria</taxon>
        <taxon>Chromatiales</taxon>
        <taxon>Ectothiorhodospiraceae</taxon>
        <taxon>Halorhodospira</taxon>
    </lineage>
</organism>